<accession>A0A6P7GAB1</accession>
<dbReference type="InterPro" id="IPR036986">
    <property type="entry name" value="S4_RNA-bd_sf"/>
</dbReference>
<proteinExistence type="predicted"/>
<dbReference type="AlphaFoldDB" id="A0A6P7GAB1"/>
<dbReference type="PANTHER" id="PTHR13633">
    <property type="entry name" value="MITOCHONDRIAL TRANSCRIPTION RESCUE FACTOR 1"/>
    <property type="match status" value="1"/>
</dbReference>
<organism evidence="3">
    <name type="scientific">Diabrotica virgifera virgifera</name>
    <name type="common">western corn rootworm</name>
    <dbReference type="NCBI Taxonomy" id="50390"/>
    <lineage>
        <taxon>Eukaryota</taxon>
        <taxon>Metazoa</taxon>
        <taxon>Ecdysozoa</taxon>
        <taxon>Arthropoda</taxon>
        <taxon>Hexapoda</taxon>
        <taxon>Insecta</taxon>
        <taxon>Pterygota</taxon>
        <taxon>Neoptera</taxon>
        <taxon>Endopterygota</taxon>
        <taxon>Coleoptera</taxon>
        <taxon>Polyphaga</taxon>
        <taxon>Cucujiformia</taxon>
        <taxon>Chrysomeloidea</taxon>
        <taxon>Chrysomelidae</taxon>
        <taxon>Galerucinae</taxon>
        <taxon>Diabroticina</taxon>
        <taxon>Diabroticites</taxon>
        <taxon>Diabrotica</taxon>
    </lineage>
</organism>
<evidence type="ECO:0000313" key="3">
    <source>
        <dbReference type="RefSeq" id="XP_028143777.1"/>
    </source>
</evidence>
<dbReference type="GO" id="GO:0005739">
    <property type="term" value="C:mitochondrion"/>
    <property type="evidence" value="ECO:0007669"/>
    <property type="project" value="TreeGrafter"/>
</dbReference>
<reference evidence="3" key="1">
    <citation type="submission" date="2025-08" db="UniProtKB">
        <authorList>
            <consortium name="RefSeq"/>
        </authorList>
    </citation>
    <scope>IDENTIFICATION</scope>
    <source>
        <tissue evidence="3">Whole insect</tissue>
    </source>
</reference>
<keyword evidence="1" id="KW-0694">RNA-binding</keyword>
<feature type="domain" description="Mitochondrial transcription rescue factor 1 C-terminal" evidence="2">
    <location>
        <begin position="85"/>
        <end position="181"/>
    </location>
</feature>
<gene>
    <name evidence="3" type="primary">LOC114337515</name>
</gene>
<dbReference type="Gene3D" id="3.10.290.10">
    <property type="entry name" value="RNA-binding S4 domain"/>
    <property type="match status" value="1"/>
</dbReference>
<evidence type="ECO:0000259" key="2">
    <source>
        <dbReference type="Pfam" id="PF25818"/>
    </source>
</evidence>
<dbReference type="PANTHER" id="PTHR13633:SF3">
    <property type="entry name" value="MITOCHONDRIAL TRANSCRIPTION RESCUE FACTOR 1"/>
    <property type="match status" value="1"/>
</dbReference>
<dbReference type="GO" id="GO:1903108">
    <property type="term" value="P:regulation of mitochondrial transcription"/>
    <property type="evidence" value="ECO:0007669"/>
    <property type="project" value="TreeGrafter"/>
</dbReference>
<dbReference type="RefSeq" id="XP_028143777.1">
    <property type="nucleotide sequence ID" value="XM_028287976.1"/>
</dbReference>
<sequence>MSCLFNNLFKKAVVHSIVENSLKAYHFQRSVFLVPTAHPKFATNRYKSKSSRSKGKLINKVSESETESETKDDDIFDVNDKSAKTIEVRVASLRADSILKVGLGISRNKLETIFYEGRIRVNGTKIPKKSVSVRENDELDVIKGKQTNSDFLTISRLLLLGIKAEEDIIKIKLRRHKSLTVENYEGRDAWTQSESNV</sequence>
<dbReference type="Pfam" id="PF25818">
    <property type="entry name" value="MTRES1_C"/>
    <property type="match status" value="1"/>
</dbReference>
<protein>
    <submittedName>
        <fullName evidence="3">Uncharacterized protein LOC114337515</fullName>
    </submittedName>
</protein>
<dbReference type="GO" id="GO:0003723">
    <property type="term" value="F:RNA binding"/>
    <property type="evidence" value="ECO:0007669"/>
    <property type="project" value="UniProtKB-KW"/>
</dbReference>
<dbReference type="InParanoid" id="A0A6P7GAB1"/>
<dbReference type="SUPFAM" id="SSF55174">
    <property type="entry name" value="Alpha-L RNA-binding motif"/>
    <property type="match status" value="1"/>
</dbReference>
<name>A0A6P7GAB1_DIAVI</name>
<dbReference type="PROSITE" id="PS50889">
    <property type="entry name" value="S4"/>
    <property type="match status" value="1"/>
</dbReference>
<dbReference type="InterPro" id="IPR057896">
    <property type="entry name" value="MTRES1_C"/>
</dbReference>
<evidence type="ECO:0000256" key="1">
    <source>
        <dbReference type="PROSITE-ProRule" id="PRU00182"/>
    </source>
</evidence>